<evidence type="ECO:0000313" key="2">
    <source>
        <dbReference type="EMBL" id="KAF9596287.1"/>
    </source>
</evidence>
<proteinExistence type="predicted"/>
<feature type="compositionally biased region" description="Polar residues" evidence="1">
    <location>
        <begin position="20"/>
        <end position="37"/>
    </location>
</feature>
<dbReference type="Gene3D" id="1.25.40.90">
    <property type="match status" value="1"/>
</dbReference>
<dbReference type="PANTHER" id="PTHR12276">
    <property type="entry name" value="EPSIN/ENT-RELATED"/>
    <property type="match status" value="1"/>
</dbReference>
<dbReference type="GO" id="GO:0006897">
    <property type="term" value="P:endocytosis"/>
    <property type="evidence" value="ECO:0007669"/>
    <property type="project" value="TreeGrafter"/>
</dbReference>
<dbReference type="OrthoDB" id="1704638at2759"/>
<dbReference type="GO" id="GO:0030276">
    <property type="term" value="F:clathrin binding"/>
    <property type="evidence" value="ECO:0007669"/>
    <property type="project" value="TreeGrafter"/>
</dbReference>
<evidence type="ECO:0000256" key="1">
    <source>
        <dbReference type="SAM" id="MobiDB-lite"/>
    </source>
</evidence>
<dbReference type="Proteomes" id="UP000631114">
    <property type="component" value="Unassembled WGS sequence"/>
</dbReference>
<feature type="region of interest" description="Disordered" evidence="1">
    <location>
        <begin position="424"/>
        <end position="450"/>
    </location>
</feature>
<gene>
    <name evidence="2" type="ORF">IFM89_008813</name>
</gene>
<comment type="caution">
    <text evidence="2">The sequence shown here is derived from an EMBL/GenBank/DDBJ whole genome shotgun (WGS) entry which is preliminary data.</text>
</comment>
<feature type="region of interest" description="Disordered" evidence="1">
    <location>
        <begin position="1"/>
        <end position="40"/>
    </location>
</feature>
<dbReference type="GO" id="GO:0005768">
    <property type="term" value="C:endosome"/>
    <property type="evidence" value="ECO:0007669"/>
    <property type="project" value="TreeGrafter"/>
</dbReference>
<sequence length="450" mass="50066">MSGFGRVLWSSRSRKKAVKQISSRSEDTNPPITSDDPTSYERVVPNEETHISYSLRNGGTIPKIGLKGTWTPPWKGYIEHHYVQRAKELTDLRCIVFGAHVHTWYLGERCRRQVTGETSIPCAPPSPADLSQASPATLQWWSENVGVPAASLVRLVSEDQYKAYWGHVSVGMLLPALHRANGQIIHHHIEPLGRESVPQLPISDQMSRAKMKAMLEDVLHANASKARVISHISNGMYGTQGDLIRAFNDTVGHSSSEDQHTHSQVFETHMTPPGGVYYPQFEPPQTSRRHSSFHGDSSFDGVRSTFQGDSSGKGCIQGSDVRKKSQSLVVLVNDKERILEARQKASANRDKRARSLAMFPDMRKVDMDGNSFLLAHNSKEFVASPGSKHGSSPIFKIVSSPKACKSVGDKNDYDCRLERKFSEQNIALPPPYEEDVTDARSPVHDERFAS</sequence>
<dbReference type="GO" id="GO:0005543">
    <property type="term" value="F:phospholipid binding"/>
    <property type="evidence" value="ECO:0007669"/>
    <property type="project" value="TreeGrafter"/>
</dbReference>
<reference evidence="2 3" key="1">
    <citation type="submission" date="2020-10" db="EMBL/GenBank/DDBJ databases">
        <title>The Coptis chinensis genome and diversification of protoberbering-type alkaloids.</title>
        <authorList>
            <person name="Wang B."/>
            <person name="Shu S."/>
            <person name="Song C."/>
            <person name="Liu Y."/>
        </authorList>
    </citation>
    <scope>NUCLEOTIDE SEQUENCE [LARGE SCALE GENOMIC DNA]</scope>
    <source>
        <strain evidence="2">HL-2020</strain>
        <tissue evidence="2">Leaf</tissue>
    </source>
</reference>
<accession>A0A835LKX4</accession>
<dbReference type="EMBL" id="JADFTS010000007">
    <property type="protein sequence ID" value="KAF9596287.1"/>
    <property type="molecule type" value="Genomic_DNA"/>
</dbReference>
<dbReference type="PANTHER" id="PTHR12276:SF91">
    <property type="entry name" value="CLATHRIN INTERACTOR EPSIN 2-RELATED"/>
    <property type="match status" value="1"/>
</dbReference>
<name>A0A835LKX4_9MAGN</name>
<evidence type="ECO:0000313" key="3">
    <source>
        <dbReference type="Proteomes" id="UP000631114"/>
    </source>
</evidence>
<protein>
    <submittedName>
        <fullName evidence="2">Uncharacterized protein</fullName>
    </submittedName>
</protein>
<keyword evidence="3" id="KW-1185">Reference proteome</keyword>
<feature type="compositionally biased region" description="Basic and acidic residues" evidence="1">
    <location>
        <begin position="437"/>
        <end position="450"/>
    </location>
</feature>
<dbReference type="InterPro" id="IPR008942">
    <property type="entry name" value="ENTH_VHS"/>
</dbReference>
<dbReference type="GO" id="GO:0030125">
    <property type="term" value="C:clathrin vesicle coat"/>
    <property type="evidence" value="ECO:0007669"/>
    <property type="project" value="TreeGrafter"/>
</dbReference>
<dbReference type="GO" id="GO:0005886">
    <property type="term" value="C:plasma membrane"/>
    <property type="evidence" value="ECO:0007669"/>
    <property type="project" value="TreeGrafter"/>
</dbReference>
<dbReference type="AlphaFoldDB" id="A0A835LKX4"/>
<organism evidence="2 3">
    <name type="scientific">Coptis chinensis</name>
    <dbReference type="NCBI Taxonomy" id="261450"/>
    <lineage>
        <taxon>Eukaryota</taxon>
        <taxon>Viridiplantae</taxon>
        <taxon>Streptophyta</taxon>
        <taxon>Embryophyta</taxon>
        <taxon>Tracheophyta</taxon>
        <taxon>Spermatophyta</taxon>
        <taxon>Magnoliopsida</taxon>
        <taxon>Ranunculales</taxon>
        <taxon>Ranunculaceae</taxon>
        <taxon>Coptidoideae</taxon>
        <taxon>Coptis</taxon>
    </lineage>
</organism>